<reference evidence="1 2" key="1">
    <citation type="submission" date="2014-04" db="EMBL/GenBank/DDBJ databases">
        <title>Evolutionary Origins and Diversification of the Mycorrhizal Mutualists.</title>
        <authorList>
            <consortium name="DOE Joint Genome Institute"/>
            <consortium name="Mycorrhizal Genomics Consortium"/>
            <person name="Kohler A."/>
            <person name="Kuo A."/>
            <person name="Nagy L.G."/>
            <person name="Floudas D."/>
            <person name="Copeland A."/>
            <person name="Barry K.W."/>
            <person name="Cichocki N."/>
            <person name="Veneault-Fourrey C."/>
            <person name="LaButti K."/>
            <person name="Lindquist E.A."/>
            <person name="Lipzen A."/>
            <person name="Lundell T."/>
            <person name="Morin E."/>
            <person name="Murat C."/>
            <person name="Riley R."/>
            <person name="Ohm R."/>
            <person name="Sun H."/>
            <person name="Tunlid A."/>
            <person name="Henrissat B."/>
            <person name="Grigoriev I.V."/>
            <person name="Hibbett D.S."/>
            <person name="Martin F."/>
        </authorList>
    </citation>
    <scope>NUCLEOTIDE SEQUENCE [LARGE SCALE GENOMIC DNA]</scope>
    <source>
        <strain evidence="1 2">FD-317 M1</strain>
    </source>
</reference>
<gene>
    <name evidence="1" type="ORF">GYMLUDRAFT_171114</name>
</gene>
<sequence>MWEGQDREEGDSSEWNVNEDWESGFGLVNDVFGVSESTDWSALKEQFADEAVFLEALGALEVLKGKGDDAAKRKAQHKAGRFMVEGNCLWKVGGNDGVRDRARVECITKAEAQQMAVQQHDAGGHWGWDHIKLALLDRICSPKLDDSVMVAIRDCAKCKNFGASHIHALLNLIT</sequence>
<evidence type="ECO:0000313" key="2">
    <source>
        <dbReference type="Proteomes" id="UP000053593"/>
    </source>
</evidence>
<proteinExistence type="predicted"/>
<dbReference type="OrthoDB" id="3234307at2759"/>
<protein>
    <recommendedName>
        <fullName evidence="3">Integrase zinc-binding domain-containing protein</fullName>
    </recommendedName>
</protein>
<dbReference type="Gene3D" id="1.10.340.70">
    <property type="match status" value="1"/>
</dbReference>
<dbReference type="AlphaFoldDB" id="A0A0D0B576"/>
<dbReference type="Proteomes" id="UP000053593">
    <property type="component" value="Unassembled WGS sequence"/>
</dbReference>
<accession>A0A0D0B576</accession>
<organism evidence="1 2">
    <name type="scientific">Collybiopsis luxurians FD-317 M1</name>
    <dbReference type="NCBI Taxonomy" id="944289"/>
    <lineage>
        <taxon>Eukaryota</taxon>
        <taxon>Fungi</taxon>
        <taxon>Dikarya</taxon>
        <taxon>Basidiomycota</taxon>
        <taxon>Agaricomycotina</taxon>
        <taxon>Agaricomycetes</taxon>
        <taxon>Agaricomycetidae</taxon>
        <taxon>Agaricales</taxon>
        <taxon>Marasmiineae</taxon>
        <taxon>Omphalotaceae</taxon>
        <taxon>Collybiopsis</taxon>
        <taxon>Collybiopsis luxurians</taxon>
    </lineage>
</organism>
<evidence type="ECO:0000313" key="1">
    <source>
        <dbReference type="EMBL" id="KIK58485.1"/>
    </source>
</evidence>
<evidence type="ECO:0008006" key="3">
    <source>
        <dbReference type="Google" id="ProtNLM"/>
    </source>
</evidence>
<name>A0A0D0B576_9AGAR</name>
<dbReference type="HOGENOM" id="CLU_132418_0_0_1"/>
<dbReference type="EMBL" id="KN834785">
    <property type="protein sequence ID" value="KIK58485.1"/>
    <property type="molecule type" value="Genomic_DNA"/>
</dbReference>
<keyword evidence="2" id="KW-1185">Reference proteome</keyword>